<dbReference type="AlphaFoldDB" id="A0A1H6UNS6"/>
<gene>
    <name evidence="2" type="ORF">SAMN05444271_11216</name>
</gene>
<dbReference type="Proteomes" id="UP000198888">
    <property type="component" value="Unassembled WGS sequence"/>
</dbReference>
<keyword evidence="1" id="KW-0812">Transmembrane</keyword>
<dbReference type="STRING" id="1073996.SAMN05444271_11216"/>
<sequence length="172" mass="18706">MAVENYDMKKLIVLAFDNETGALEVRDKLFELQKQELITMEDAAVVVRNEQGKTDVKQAQSLVGSGALGGAFWGMLIGLIFLAPVLGMAVGAVSGALGGKFADIGIDDSFIKEVGEEIDPGESALFMLVSDVQTDRVIEDLEPYNPRLLETNLSSEDEDKLREEFAADHLRA</sequence>
<evidence type="ECO:0000313" key="3">
    <source>
        <dbReference type="Proteomes" id="UP000198888"/>
    </source>
</evidence>
<proteinExistence type="predicted"/>
<organism evidence="2 3">
    <name type="scientific">Halohasta litchfieldiae</name>
    <dbReference type="NCBI Taxonomy" id="1073996"/>
    <lineage>
        <taxon>Archaea</taxon>
        <taxon>Methanobacteriati</taxon>
        <taxon>Methanobacteriota</taxon>
        <taxon>Stenosarchaea group</taxon>
        <taxon>Halobacteria</taxon>
        <taxon>Halobacteriales</taxon>
        <taxon>Haloferacaceae</taxon>
        <taxon>Halohasta</taxon>
    </lineage>
</organism>
<evidence type="ECO:0000313" key="2">
    <source>
        <dbReference type="EMBL" id="SEI92344.1"/>
    </source>
</evidence>
<name>A0A1H6UNS6_9EURY</name>
<keyword evidence="1" id="KW-1133">Transmembrane helix</keyword>
<keyword evidence="3" id="KW-1185">Reference proteome</keyword>
<protein>
    <submittedName>
        <fullName evidence="2">Uncharacterized membrane protein</fullName>
    </submittedName>
</protein>
<keyword evidence="1" id="KW-0472">Membrane</keyword>
<accession>A0A2H4Q4Y6</accession>
<dbReference type="Pfam" id="PF06897">
    <property type="entry name" value="DUF1269"/>
    <property type="match status" value="1"/>
</dbReference>
<dbReference type="KEGG" id="hae:halTADL_2720"/>
<dbReference type="EMBL" id="FNYR01000012">
    <property type="protein sequence ID" value="SEI92344.1"/>
    <property type="molecule type" value="Genomic_DNA"/>
</dbReference>
<evidence type="ECO:0000256" key="1">
    <source>
        <dbReference type="SAM" id="Phobius"/>
    </source>
</evidence>
<accession>A0A1H6UNS6</accession>
<feature type="transmembrane region" description="Helical" evidence="1">
    <location>
        <begin position="71"/>
        <end position="93"/>
    </location>
</feature>
<dbReference type="InterPro" id="IPR009200">
    <property type="entry name" value="DUF1269_membrane"/>
</dbReference>
<reference evidence="2 3" key="1">
    <citation type="submission" date="2016-10" db="EMBL/GenBank/DDBJ databases">
        <authorList>
            <person name="de Groot N.N."/>
        </authorList>
    </citation>
    <scope>NUCLEOTIDE SEQUENCE [LARGE SCALE GENOMIC DNA]</scope>
    <source>
        <strain evidence="2 3">DSM 22187</strain>
    </source>
</reference>